<feature type="transmembrane region" description="Helical" evidence="2">
    <location>
        <begin position="244"/>
        <end position="267"/>
    </location>
</feature>
<dbReference type="AlphaFoldDB" id="A0AAP6XMQ4"/>
<evidence type="ECO:0000256" key="2">
    <source>
        <dbReference type="SAM" id="Phobius"/>
    </source>
</evidence>
<keyword evidence="2" id="KW-0472">Membrane</keyword>
<keyword evidence="2" id="KW-1133">Transmembrane helix</keyword>
<feature type="chain" id="PRO_5042841011" description="Trypsin" evidence="3">
    <location>
        <begin position="24"/>
        <end position="277"/>
    </location>
</feature>
<comment type="caution">
    <text evidence="4">The sequence shown here is derived from an EMBL/GenBank/DDBJ whole genome shotgun (WGS) entry which is preliminary data.</text>
</comment>
<name>A0AAP6XMQ4_9CORY</name>
<keyword evidence="2" id="KW-0812">Transmembrane</keyword>
<dbReference type="InterPro" id="IPR009003">
    <property type="entry name" value="Peptidase_S1_PA"/>
</dbReference>
<dbReference type="Gene3D" id="2.40.10.10">
    <property type="entry name" value="Trypsin-like serine proteases"/>
    <property type="match status" value="1"/>
</dbReference>
<evidence type="ECO:0008006" key="6">
    <source>
        <dbReference type="Google" id="ProtNLM"/>
    </source>
</evidence>
<evidence type="ECO:0000256" key="1">
    <source>
        <dbReference type="SAM" id="MobiDB-lite"/>
    </source>
</evidence>
<evidence type="ECO:0000256" key="3">
    <source>
        <dbReference type="SAM" id="SignalP"/>
    </source>
</evidence>
<dbReference type="RefSeq" id="WP_070570507.1">
    <property type="nucleotide sequence ID" value="NZ_JAAUVV010000008.1"/>
</dbReference>
<dbReference type="EMBL" id="JAAUVV010000008">
    <property type="protein sequence ID" value="NJJ03822.1"/>
    <property type="molecule type" value="Genomic_DNA"/>
</dbReference>
<feature type="signal peptide" evidence="3">
    <location>
        <begin position="1"/>
        <end position="23"/>
    </location>
</feature>
<evidence type="ECO:0000313" key="4">
    <source>
        <dbReference type="EMBL" id="NJJ03822.1"/>
    </source>
</evidence>
<proteinExistence type="predicted"/>
<organism evidence="4 5">
    <name type="scientific">Corynebacterium coyleae</name>
    <dbReference type="NCBI Taxonomy" id="53374"/>
    <lineage>
        <taxon>Bacteria</taxon>
        <taxon>Bacillati</taxon>
        <taxon>Actinomycetota</taxon>
        <taxon>Actinomycetes</taxon>
        <taxon>Mycobacteriales</taxon>
        <taxon>Corynebacteriaceae</taxon>
        <taxon>Corynebacterium</taxon>
    </lineage>
</organism>
<sequence length="277" mass="28583">MLRRIFLSTTTATTLALTPIANAEVPVVEQGARVVVVDKGICSIGFNDPNQRISYTAGHCGEHGSRAAVGQANGTFYPSTEFGRSATGNDWGIIRWDDGVHLGANTITTDSVVDLESLQPGDEICLLSRGQQQCGAYTGRVGNNVYWDGGAGVKGDSGAPVWAPGRGLVAVYSGVSTVSNRKGESASLNRASKPLNGPGVTEAQEIELISATKPIGTPVTHDAETPESPATDVAHSGSSASPEAIATIVVAVAVVLGFLVPFIGPVLEQFAVSVGLR</sequence>
<keyword evidence="3" id="KW-0732">Signal</keyword>
<gene>
    <name evidence="4" type="ORF">HC138_05565</name>
</gene>
<evidence type="ECO:0000313" key="5">
    <source>
        <dbReference type="Proteomes" id="UP000591626"/>
    </source>
</evidence>
<protein>
    <recommendedName>
        <fullName evidence="6">Trypsin</fullName>
    </recommendedName>
</protein>
<dbReference type="SUPFAM" id="SSF50494">
    <property type="entry name" value="Trypsin-like serine proteases"/>
    <property type="match status" value="1"/>
</dbReference>
<dbReference type="Proteomes" id="UP000591626">
    <property type="component" value="Unassembled WGS sequence"/>
</dbReference>
<reference evidence="4 5" key="1">
    <citation type="submission" date="2020-03" db="EMBL/GenBank/DDBJ databases">
        <title>Draft genome sequences of bacterial isolates from the female urobiome.</title>
        <authorList>
            <person name="Miller-Ensminger T."/>
            <person name="Wolfe A.J."/>
            <person name="Putonti C."/>
        </authorList>
    </citation>
    <scope>NUCLEOTIDE SEQUENCE [LARGE SCALE GENOMIC DNA]</scope>
    <source>
        <strain evidence="4 5">UMB8490</strain>
    </source>
</reference>
<feature type="region of interest" description="Disordered" evidence="1">
    <location>
        <begin position="214"/>
        <end position="237"/>
    </location>
</feature>
<accession>A0AAP6XMQ4</accession>
<dbReference type="InterPro" id="IPR043504">
    <property type="entry name" value="Peptidase_S1_PA_chymotrypsin"/>
</dbReference>